<proteinExistence type="predicted"/>
<dbReference type="EMBL" id="JAUHPV010000003">
    <property type="protein sequence ID" value="MDN4472461.1"/>
    <property type="molecule type" value="Genomic_DNA"/>
</dbReference>
<dbReference type="Proteomes" id="UP001172738">
    <property type="component" value="Unassembled WGS sequence"/>
</dbReference>
<evidence type="ECO:0000313" key="1">
    <source>
        <dbReference type="EMBL" id="MDN4472461.1"/>
    </source>
</evidence>
<comment type="caution">
    <text evidence="1">The sequence shown here is derived from an EMBL/GenBank/DDBJ whole genome shotgun (WGS) entry which is preliminary data.</text>
</comment>
<reference evidence="1" key="1">
    <citation type="submission" date="2023-06" db="EMBL/GenBank/DDBJ databases">
        <title>SYSU T00b26.</title>
        <authorList>
            <person name="Gao L."/>
            <person name="Fang B.-Z."/>
            <person name="Li W.-J."/>
        </authorList>
    </citation>
    <scope>NUCLEOTIDE SEQUENCE</scope>
    <source>
        <strain evidence="1">SYSU T00b26</strain>
    </source>
</reference>
<name>A0ABT8FZZ1_9MICO</name>
<gene>
    <name evidence="1" type="ORF">QQX04_05580</name>
</gene>
<accession>A0ABT8FZZ1</accession>
<dbReference type="InterPro" id="IPR016155">
    <property type="entry name" value="Mopterin_synth/thiamin_S_b"/>
</dbReference>
<dbReference type="InterPro" id="IPR012675">
    <property type="entry name" value="Beta-grasp_dom_sf"/>
</dbReference>
<sequence length="79" mass="7832">MSVAVRLFAGAAEAAGVEATTASATTEDALRTELALRFGEGFGPVLAKCSLMADGELLEPGEALPPGATVDVLPPFAGG</sequence>
<organism evidence="1 2">
    <name type="scientific">Demequina zhanjiangensis</name>
    <dbReference type="NCBI Taxonomy" id="3051659"/>
    <lineage>
        <taxon>Bacteria</taxon>
        <taxon>Bacillati</taxon>
        <taxon>Actinomycetota</taxon>
        <taxon>Actinomycetes</taxon>
        <taxon>Micrococcales</taxon>
        <taxon>Demequinaceae</taxon>
        <taxon>Demequina</taxon>
    </lineage>
</organism>
<evidence type="ECO:0000313" key="2">
    <source>
        <dbReference type="Proteomes" id="UP001172738"/>
    </source>
</evidence>
<dbReference type="RefSeq" id="WP_301127058.1">
    <property type="nucleotide sequence ID" value="NZ_JAUHPV010000003.1"/>
</dbReference>
<dbReference type="SUPFAM" id="SSF54285">
    <property type="entry name" value="MoaD/ThiS"/>
    <property type="match status" value="1"/>
</dbReference>
<keyword evidence="2" id="KW-1185">Reference proteome</keyword>
<dbReference type="InterPro" id="IPR003749">
    <property type="entry name" value="ThiS/MoaD-like"/>
</dbReference>
<dbReference type="Gene3D" id="3.10.20.30">
    <property type="match status" value="1"/>
</dbReference>
<protein>
    <submittedName>
        <fullName evidence="1">MoaD/ThiS family protein</fullName>
    </submittedName>
</protein>
<dbReference type="Pfam" id="PF02597">
    <property type="entry name" value="ThiS"/>
    <property type="match status" value="1"/>
</dbReference>